<protein>
    <recommendedName>
        <fullName evidence="3">Transposase</fullName>
    </recommendedName>
</protein>
<accession>A0A1H8KJH5</accession>
<dbReference type="STRING" id="34002.SAMN04489859_102268"/>
<gene>
    <name evidence="1" type="ORF">SAMN04489859_102268</name>
</gene>
<evidence type="ECO:0008006" key="3">
    <source>
        <dbReference type="Google" id="ProtNLM"/>
    </source>
</evidence>
<sequence>MRLFVGLDVSLEKTAIRVLREHGKIVRGSQAASEPAALLRRIREPDGPIVAIELEAGPLLRWLQPGLAKAGLDIVSMEARHVKGARSDHSILIRNGNALNDMALLP</sequence>
<organism evidence="1 2">
    <name type="scientific">Paracoccus alcaliphilus</name>
    <dbReference type="NCBI Taxonomy" id="34002"/>
    <lineage>
        <taxon>Bacteria</taxon>
        <taxon>Pseudomonadati</taxon>
        <taxon>Pseudomonadota</taxon>
        <taxon>Alphaproteobacteria</taxon>
        <taxon>Rhodobacterales</taxon>
        <taxon>Paracoccaceae</taxon>
        <taxon>Paracoccus</taxon>
    </lineage>
</organism>
<keyword evidence="2" id="KW-1185">Reference proteome</keyword>
<dbReference type="RefSeq" id="WP_090613973.1">
    <property type="nucleotide sequence ID" value="NZ_CP067124.1"/>
</dbReference>
<proteinExistence type="predicted"/>
<evidence type="ECO:0000313" key="1">
    <source>
        <dbReference type="EMBL" id="SEN93140.1"/>
    </source>
</evidence>
<evidence type="ECO:0000313" key="2">
    <source>
        <dbReference type="Proteomes" id="UP000199054"/>
    </source>
</evidence>
<dbReference type="Proteomes" id="UP000199054">
    <property type="component" value="Unassembled WGS sequence"/>
</dbReference>
<dbReference type="AlphaFoldDB" id="A0A1H8KJH5"/>
<name>A0A1H8KJH5_9RHOB</name>
<reference evidence="1 2" key="1">
    <citation type="submission" date="2016-10" db="EMBL/GenBank/DDBJ databases">
        <authorList>
            <person name="de Groot N.N."/>
        </authorList>
    </citation>
    <scope>NUCLEOTIDE SEQUENCE [LARGE SCALE GENOMIC DNA]</scope>
    <source>
        <strain evidence="1 2">DSM 8512</strain>
    </source>
</reference>
<dbReference type="EMBL" id="FODE01000022">
    <property type="protein sequence ID" value="SEN93140.1"/>
    <property type="molecule type" value="Genomic_DNA"/>
</dbReference>
<dbReference type="OrthoDB" id="8261795at2"/>